<feature type="region of interest" description="Disordered" evidence="1">
    <location>
        <begin position="226"/>
        <end position="245"/>
    </location>
</feature>
<feature type="compositionally biased region" description="Basic and acidic residues" evidence="1">
    <location>
        <begin position="230"/>
        <end position="239"/>
    </location>
</feature>
<gene>
    <name evidence="2" type="ORF">G6O67_005925</name>
</gene>
<comment type="caution">
    <text evidence="2">The sequence shown here is derived from an EMBL/GenBank/DDBJ whole genome shotgun (WGS) entry which is preliminary data.</text>
</comment>
<proteinExistence type="predicted"/>
<sequence length="245" mass="28177">MDFPPGLFSDEELKALRKERIKVFDEFAYQYIDRAPSTLHDLQLPGVSRKQEEPDVFVWCQLRRLEDYVSKLPASEHAGLRYLDLPQWENKGREYFPANEPWILRNLTTKQIVRAEAIAMKPGFIHGPYINVLGFGEVILSRICWSSSPPRDMMDPTNICRGVWAGHCFDITTLARHQDETRGGGGWTDASDEVAKELATIWESNLPLHEWLSPVRPGGFNKSLFGMPQHLREPRDPDAFRQSIQ</sequence>
<accession>A0A8H4LX95</accession>
<evidence type="ECO:0000313" key="3">
    <source>
        <dbReference type="Proteomes" id="UP000557566"/>
    </source>
</evidence>
<evidence type="ECO:0000313" key="2">
    <source>
        <dbReference type="EMBL" id="KAF4507268.1"/>
    </source>
</evidence>
<organism evidence="2 3">
    <name type="scientific">Ophiocordyceps sinensis</name>
    <dbReference type="NCBI Taxonomy" id="72228"/>
    <lineage>
        <taxon>Eukaryota</taxon>
        <taxon>Fungi</taxon>
        <taxon>Dikarya</taxon>
        <taxon>Ascomycota</taxon>
        <taxon>Pezizomycotina</taxon>
        <taxon>Sordariomycetes</taxon>
        <taxon>Hypocreomycetidae</taxon>
        <taxon>Hypocreales</taxon>
        <taxon>Ophiocordycipitaceae</taxon>
        <taxon>Ophiocordyceps</taxon>
    </lineage>
</organism>
<name>A0A8H4LX95_9HYPO</name>
<dbReference type="OrthoDB" id="2588098at2759"/>
<reference evidence="2 3" key="1">
    <citation type="journal article" date="2020" name="Genome Biol. Evol.">
        <title>A new high-quality draft genome assembly of the Chinese cordyceps Ophiocordyceps sinensis.</title>
        <authorList>
            <person name="Shu R."/>
            <person name="Zhang J."/>
            <person name="Meng Q."/>
            <person name="Zhang H."/>
            <person name="Zhou G."/>
            <person name="Li M."/>
            <person name="Wu P."/>
            <person name="Zhao Y."/>
            <person name="Chen C."/>
            <person name="Qin Q."/>
        </authorList>
    </citation>
    <scope>NUCLEOTIDE SEQUENCE [LARGE SCALE GENOMIC DNA]</scope>
    <source>
        <strain evidence="2 3">IOZ07</strain>
    </source>
</reference>
<evidence type="ECO:0000256" key="1">
    <source>
        <dbReference type="SAM" id="MobiDB-lite"/>
    </source>
</evidence>
<keyword evidence="3" id="KW-1185">Reference proteome</keyword>
<dbReference type="Proteomes" id="UP000557566">
    <property type="component" value="Unassembled WGS sequence"/>
</dbReference>
<dbReference type="EMBL" id="JAAVMX010000006">
    <property type="protein sequence ID" value="KAF4507268.1"/>
    <property type="molecule type" value="Genomic_DNA"/>
</dbReference>
<dbReference type="AlphaFoldDB" id="A0A8H4LX95"/>
<protein>
    <submittedName>
        <fullName evidence="2">Uncharacterized protein</fullName>
    </submittedName>
</protein>